<protein>
    <submittedName>
        <fullName evidence="2">Uncharacterized protein</fullName>
    </submittedName>
</protein>
<evidence type="ECO:0000313" key="1">
    <source>
        <dbReference type="EMBL" id="MCY3052406.1"/>
    </source>
</evidence>
<evidence type="ECO:0000313" key="4">
    <source>
        <dbReference type="Proteomes" id="UP001069145"/>
    </source>
</evidence>
<dbReference type="GeneID" id="35768058"/>
<dbReference type="EMBL" id="CP065662">
    <property type="protein sequence ID" value="QPS00730.1"/>
    <property type="molecule type" value="Genomic_DNA"/>
</dbReference>
<name>A0A0X8FEN6_9LACT</name>
<dbReference type="AlphaFoldDB" id="A0A0X8FEN6"/>
<dbReference type="RefSeq" id="WP_060778392.1">
    <property type="nucleotide sequence ID" value="NZ_CAJHLF010000008.1"/>
</dbReference>
<gene>
    <name evidence="2" type="ORF">I6G68_04825</name>
    <name evidence="1" type="ORF">ODY43_00100</name>
</gene>
<dbReference type="EMBL" id="JAOTML010000001">
    <property type="protein sequence ID" value="MCY3052406.1"/>
    <property type="molecule type" value="Genomic_DNA"/>
</dbReference>
<accession>A0A0X8FEN6</accession>
<organism evidence="2 3">
    <name type="scientific">Aerococcus urinae</name>
    <dbReference type="NCBI Taxonomy" id="1376"/>
    <lineage>
        <taxon>Bacteria</taxon>
        <taxon>Bacillati</taxon>
        <taxon>Bacillota</taxon>
        <taxon>Bacilli</taxon>
        <taxon>Lactobacillales</taxon>
        <taxon>Aerococcaceae</taxon>
        <taxon>Aerococcus</taxon>
    </lineage>
</organism>
<dbReference type="Proteomes" id="UP000594771">
    <property type="component" value="Chromosome"/>
</dbReference>
<evidence type="ECO:0000313" key="3">
    <source>
        <dbReference type="Proteomes" id="UP000594771"/>
    </source>
</evidence>
<keyword evidence="4" id="KW-1185">Reference proteome</keyword>
<reference evidence="2 3" key="1">
    <citation type="submission" date="2020-12" db="EMBL/GenBank/DDBJ databases">
        <title>FDA dAtabase for Regulatory Grade micrObial Sequences (FDA-ARGOS): Supporting development and validation of Infectious Disease Dx tests.</title>
        <authorList>
            <person name="Sproer C."/>
            <person name="Gronow S."/>
            <person name="Severitt S."/>
            <person name="Schroder I."/>
            <person name="Tallon L."/>
            <person name="Sadzewicz L."/>
            <person name="Zhao X."/>
            <person name="Boylan J."/>
            <person name="Ott S."/>
            <person name="Bowen H."/>
            <person name="Vavikolanu K."/>
            <person name="Mehta A."/>
            <person name="Aluvathingal J."/>
            <person name="Nadendla S."/>
            <person name="Lowell S."/>
            <person name="Myers T."/>
            <person name="Yan Y."/>
            <person name="Sichtig H."/>
        </authorList>
    </citation>
    <scope>NUCLEOTIDE SEQUENCE [LARGE SCALE GENOMIC DNA]</scope>
    <source>
        <strain evidence="2 3">FDAARGOS_911</strain>
    </source>
</reference>
<reference evidence="1" key="2">
    <citation type="submission" date="2022-09" db="EMBL/GenBank/DDBJ databases">
        <title>Aerococcus urinae taxonomy study.</title>
        <authorList>
            <person name="Christensen J."/>
            <person name="Senneby E."/>
        </authorList>
    </citation>
    <scope>NUCLEOTIDE SEQUENCE</scope>
    <source>
        <strain evidence="1">NLD-066-U95</strain>
    </source>
</reference>
<evidence type="ECO:0000313" key="2">
    <source>
        <dbReference type="EMBL" id="QPS00730.1"/>
    </source>
</evidence>
<sequence length="96" mass="11409">MQVIYKESHCRKNIRSWLEGKGYRYQRDFNKGAIIQTNKGYYQLWDLHIRDEAQGTYRNYFFAEGISGDFDLYVFTVRETLFSSQTAKAFINSLSI</sequence>
<dbReference type="KEGG" id="aun:AWM73_05225"/>
<dbReference type="Proteomes" id="UP001069145">
    <property type="component" value="Unassembled WGS sequence"/>
</dbReference>
<proteinExistence type="predicted"/>